<gene>
    <name evidence="3" type="ORF">PRZ48_000852</name>
</gene>
<feature type="region of interest" description="Disordered" evidence="1">
    <location>
        <begin position="246"/>
        <end position="277"/>
    </location>
</feature>
<feature type="transmembrane region" description="Helical" evidence="2">
    <location>
        <begin position="118"/>
        <end position="136"/>
    </location>
</feature>
<keyword evidence="2" id="KW-0472">Membrane</keyword>
<name>A0ABR0F197_ZASCE</name>
<sequence length="616" mass="66925">MNQPRDPIELQQLPPNGGRAAHEDDAAQAAPMPGASVAAAGQASGAASSGDSDNAQVNAPKPPNTGLSLWRRYREWWPELFGALLSILLLAAIIIFLAKIDGSKLDDWHLAWQIKPPTIVSILVTLCRITLAFYIAEGIGQLKWVFFEQRPHQLSDFDEFDEATRGPWGATCFIWKINRRAFVATFGAVMAVLVLAMDPFSQQVLYYAPRVSMITDDVATLPAADFYDSGALYAAFSIDNSTASFDPAPDPSSSSVVANGGPRTFGQPPGTGTAGSTTVTLETPGPTAFGIVRSKERAAFAAASSQGQSNCSDTLMARTAYAGLSRDLLSFTSYRFPKNDGLAYMHCRLPKAYIEQCTLFWCAKTFNSPIAVQGKMEEGPSTNMRLVPFDAANKSCPGLGTIRAPEREPGVQMQGLIREDKTCPQSSKDVGPNDAFWVNKNDHIMTVNMLVPMIYEREMAVDGNGATYDGQGSSSASDAALMTALWDNHEGNLSLTLADIATAMTNRVRLTNGYVNVDGTSTRTETVIKVTWYWLIYMVAMVGLSLTFFVTAVVFASEKSKVVWKSSSLAVLMHGLEGFDRAELDHRSIDDMSKTAKDLWAQLETDGEGSLRLVRH</sequence>
<accession>A0ABR0F197</accession>
<feature type="transmembrane region" description="Helical" evidence="2">
    <location>
        <begin position="532"/>
        <end position="556"/>
    </location>
</feature>
<feature type="transmembrane region" description="Helical" evidence="2">
    <location>
        <begin position="80"/>
        <end position="98"/>
    </location>
</feature>
<dbReference type="InterPro" id="IPR021514">
    <property type="entry name" value="DUF3176"/>
</dbReference>
<feature type="region of interest" description="Disordered" evidence="1">
    <location>
        <begin position="1"/>
        <end position="61"/>
    </location>
</feature>
<reference evidence="3 4" key="1">
    <citation type="journal article" date="2023" name="G3 (Bethesda)">
        <title>A chromosome-level genome assembly of Zasmidium syzygii isolated from banana leaves.</title>
        <authorList>
            <person name="van Westerhoven A.C."/>
            <person name="Mehrabi R."/>
            <person name="Talebi R."/>
            <person name="Steentjes M.B.F."/>
            <person name="Corcolon B."/>
            <person name="Chong P.A."/>
            <person name="Kema G.H.J."/>
            <person name="Seidl M.F."/>
        </authorList>
    </citation>
    <scope>NUCLEOTIDE SEQUENCE [LARGE SCALE GENOMIC DNA]</scope>
    <source>
        <strain evidence="3 4">P124</strain>
    </source>
</reference>
<dbReference type="PANTHER" id="PTHR35394">
    <property type="entry name" value="DUF3176 DOMAIN-CONTAINING PROTEIN"/>
    <property type="match status" value="1"/>
</dbReference>
<evidence type="ECO:0000256" key="2">
    <source>
        <dbReference type="SAM" id="Phobius"/>
    </source>
</evidence>
<protein>
    <submittedName>
        <fullName evidence="3">Uncharacterized protein</fullName>
    </submittedName>
</protein>
<keyword evidence="4" id="KW-1185">Reference proteome</keyword>
<keyword evidence="2" id="KW-1133">Transmembrane helix</keyword>
<dbReference type="Pfam" id="PF11374">
    <property type="entry name" value="DUF3176"/>
    <property type="match status" value="1"/>
</dbReference>
<evidence type="ECO:0000256" key="1">
    <source>
        <dbReference type="SAM" id="MobiDB-lite"/>
    </source>
</evidence>
<organism evidence="3 4">
    <name type="scientific">Zasmidium cellare</name>
    <name type="common">Wine cellar mold</name>
    <name type="synonym">Racodium cellare</name>
    <dbReference type="NCBI Taxonomy" id="395010"/>
    <lineage>
        <taxon>Eukaryota</taxon>
        <taxon>Fungi</taxon>
        <taxon>Dikarya</taxon>
        <taxon>Ascomycota</taxon>
        <taxon>Pezizomycotina</taxon>
        <taxon>Dothideomycetes</taxon>
        <taxon>Dothideomycetidae</taxon>
        <taxon>Mycosphaerellales</taxon>
        <taxon>Mycosphaerellaceae</taxon>
        <taxon>Zasmidium</taxon>
    </lineage>
</organism>
<feature type="compositionally biased region" description="Low complexity" evidence="1">
    <location>
        <begin position="246"/>
        <end position="258"/>
    </location>
</feature>
<evidence type="ECO:0000313" key="3">
    <source>
        <dbReference type="EMBL" id="KAK4507118.1"/>
    </source>
</evidence>
<feature type="transmembrane region" description="Helical" evidence="2">
    <location>
        <begin position="181"/>
        <end position="200"/>
    </location>
</feature>
<dbReference type="PANTHER" id="PTHR35394:SF5">
    <property type="entry name" value="DUF3176 DOMAIN-CONTAINING PROTEIN"/>
    <property type="match status" value="1"/>
</dbReference>
<keyword evidence="2" id="KW-0812">Transmembrane</keyword>
<evidence type="ECO:0000313" key="4">
    <source>
        <dbReference type="Proteomes" id="UP001305779"/>
    </source>
</evidence>
<proteinExistence type="predicted"/>
<comment type="caution">
    <text evidence="3">The sequence shown here is derived from an EMBL/GenBank/DDBJ whole genome shotgun (WGS) entry which is preliminary data.</text>
</comment>
<feature type="compositionally biased region" description="Low complexity" evidence="1">
    <location>
        <begin position="27"/>
        <end position="50"/>
    </location>
</feature>
<dbReference type="Proteomes" id="UP001305779">
    <property type="component" value="Unassembled WGS sequence"/>
</dbReference>
<dbReference type="EMBL" id="JAXOVC010000001">
    <property type="protein sequence ID" value="KAK4507118.1"/>
    <property type="molecule type" value="Genomic_DNA"/>
</dbReference>